<name>H2XJU4_CIOIN</name>
<dbReference type="HOGENOM" id="CLU_097409_1_0_1"/>
<dbReference type="GO" id="GO:1990380">
    <property type="term" value="F:K48-linked deubiquitinase activity"/>
    <property type="evidence" value="ECO:0007669"/>
    <property type="project" value="InterPro"/>
</dbReference>
<dbReference type="InParanoid" id="H2XJU4"/>
<dbReference type="GO" id="GO:0004843">
    <property type="term" value="F:cysteine-type deubiquitinase activity"/>
    <property type="evidence" value="ECO:0007669"/>
    <property type="project" value="InterPro"/>
</dbReference>
<dbReference type="OMA" id="WPESNID"/>
<proteinExistence type="inferred from homology"/>
<comment type="similarity">
    <text evidence="1">Belongs to the MINDY deubiquitinase family. FAM188 subfamily.</text>
</comment>
<evidence type="ECO:0000256" key="1">
    <source>
        <dbReference type="ARBA" id="ARBA00011074"/>
    </source>
</evidence>
<dbReference type="GO" id="GO:0071108">
    <property type="term" value="P:protein K48-linked deubiquitination"/>
    <property type="evidence" value="ECO:0007669"/>
    <property type="project" value="InterPro"/>
</dbReference>
<dbReference type="Proteomes" id="UP000008144">
    <property type="component" value="Unassembled WGS sequence"/>
</dbReference>
<dbReference type="PANTHER" id="PTHR12473:SF18">
    <property type="entry name" value="INACTIVE UBIQUITIN CARBOXYL-TERMINAL HYDROLASE MINDY-4B"/>
    <property type="match status" value="1"/>
</dbReference>
<dbReference type="Pfam" id="PF13898">
    <property type="entry name" value="MINDY-3_4_CD"/>
    <property type="match status" value="1"/>
</dbReference>
<dbReference type="GeneTree" id="ENSGT00940000162644"/>
<reference evidence="4" key="1">
    <citation type="journal article" date="2002" name="Science">
        <title>The draft genome of Ciona intestinalis: insights into chordate and vertebrate origins.</title>
        <authorList>
            <person name="Dehal P."/>
            <person name="Satou Y."/>
            <person name="Campbell R.K."/>
            <person name="Chapman J."/>
            <person name="Degnan B."/>
            <person name="De Tomaso A."/>
            <person name="Davidson B."/>
            <person name="Di Gregorio A."/>
            <person name="Gelpke M."/>
            <person name="Goodstein D.M."/>
            <person name="Harafuji N."/>
            <person name="Hastings K.E."/>
            <person name="Ho I."/>
            <person name="Hotta K."/>
            <person name="Huang W."/>
            <person name="Kawashima T."/>
            <person name="Lemaire P."/>
            <person name="Martinez D."/>
            <person name="Meinertzhagen I.A."/>
            <person name="Necula S."/>
            <person name="Nonaka M."/>
            <person name="Putnam N."/>
            <person name="Rash S."/>
            <person name="Saiga H."/>
            <person name="Satake M."/>
            <person name="Terry A."/>
            <person name="Yamada L."/>
            <person name="Wang H.G."/>
            <person name="Awazu S."/>
            <person name="Azumi K."/>
            <person name="Boore J."/>
            <person name="Branno M."/>
            <person name="Chin-Bow S."/>
            <person name="DeSantis R."/>
            <person name="Doyle S."/>
            <person name="Francino P."/>
            <person name="Keys D.N."/>
            <person name="Haga S."/>
            <person name="Hayashi H."/>
            <person name="Hino K."/>
            <person name="Imai K.S."/>
            <person name="Inaba K."/>
            <person name="Kano S."/>
            <person name="Kobayashi K."/>
            <person name="Kobayashi M."/>
            <person name="Lee B.I."/>
            <person name="Makabe K.W."/>
            <person name="Manohar C."/>
            <person name="Matassi G."/>
            <person name="Medina M."/>
            <person name="Mochizuki Y."/>
            <person name="Mount S."/>
            <person name="Morishita T."/>
            <person name="Miura S."/>
            <person name="Nakayama A."/>
            <person name="Nishizaka S."/>
            <person name="Nomoto H."/>
            <person name="Ohta F."/>
            <person name="Oishi K."/>
            <person name="Rigoutsos I."/>
            <person name="Sano M."/>
            <person name="Sasaki A."/>
            <person name="Sasakura Y."/>
            <person name="Shoguchi E."/>
            <person name="Shin-i T."/>
            <person name="Spagnuolo A."/>
            <person name="Stainier D."/>
            <person name="Suzuki M.M."/>
            <person name="Tassy O."/>
            <person name="Takatori N."/>
            <person name="Tokuoka M."/>
            <person name="Yagi K."/>
            <person name="Yoshizaki F."/>
            <person name="Wada S."/>
            <person name="Zhang C."/>
            <person name="Hyatt P.D."/>
            <person name="Larimer F."/>
            <person name="Detter C."/>
            <person name="Doggett N."/>
            <person name="Glavina T."/>
            <person name="Hawkins T."/>
            <person name="Richardson P."/>
            <person name="Lucas S."/>
            <person name="Kohara Y."/>
            <person name="Levine M."/>
            <person name="Satoh N."/>
            <person name="Rokhsar D.S."/>
        </authorList>
    </citation>
    <scope>NUCLEOTIDE SEQUENCE [LARGE SCALE GENOMIC DNA]</scope>
</reference>
<protein>
    <recommendedName>
        <fullName evidence="2">Deubiquitinating enzyme MINDY-3/4 conserved domain-containing protein</fullName>
    </recommendedName>
</protein>
<evidence type="ECO:0000259" key="2">
    <source>
        <dbReference type="Pfam" id="PF13898"/>
    </source>
</evidence>
<keyword evidence="4" id="KW-1185">Reference proteome</keyword>
<accession>H2XJU4</accession>
<reference evidence="3" key="2">
    <citation type="submission" date="2025-08" db="UniProtKB">
        <authorList>
            <consortium name="Ensembl"/>
        </authorList>
    </citation>
    <scope>IDENTIFICATION</scope>
</reference>
<evidence type="ECO:0000313" key="4">
    <source>
        <dbReference type="Proteomes" id="UP000008144"/>
    </source>
</evidence>
<reference evidence="3" key="3">
    <citation type="submission" date="2025-09" db="UniProtKB">
        <authorList>
            <consortium name="Ensembl"/>
        </authorList>
    </citation>
    <scope>IDENTIFICATION</scope>
</reference>
<dbReference type="PANTHER" id="PTHR12473">
    <property type="entry name" value="UBIQUITIN CARBOXYL-TERMINAL HYDROLASE MINDY-4-RELATED"/>
    <property type="match status" value="1"/>
</dbReference>
<evidence type="ECO:0000313" key="3">
    <source>
        <dbReference type="Ensembl" id="ENSCINP00000029926.1"/>
    </source>
</evidence>
<dbReference type="Ensembl" id="ENSCINT00000033518.1">
    <property type="protein sequence ID" value="ENSCINP00000029926.1"/>
    <property type="gene ID" value="ENSCING00000018301.1"/>
</dbReference>
<sequence>MGFLFFNKNEPEKKRTQVGSMYKTPLLPIWVTQVNGSYGVLFCTARDLVTDWKTERYFCLHYYNGHFTQQAEATITIDTRTRVDSIDLDRQISIWDDDEEIEKKQPSLEQCLHTKWPESNIDWNGETPFY</sequence>
<dbReference type="InterPro" id="IPR025257">
    <property type="entry name" value="MINDY-3/4_CD"/>
</dbReference>
<dbReference type="InterPro" id="IPR039785">
    <property type="entry name" value="MINY3/4"/>
</dbReference>
<dbReference type="AlphaFoldDB" id="H2XJU4"/>
<organism evidence="3 4">
    <name type="scientific">Ciona intestinalis</name>
    <name type="common">Transparent sea squirt</name>
    <name type="synonym">Ascidia intestinalis</name>
    <dbReference type="NCBI Taxonomy" id="7719"/>
    <lineage>
        <taxon>Eukaryota</taxon>
        <taxon>Metazoa</taxon>
        <taxon>Chordata</taxon>
        <taxon>Tunicata</taxon>
        <taxon>Ascidiacea</taxon>
        <taxon>Phlebobranchia</taxon>
        <taxon>Cionidae</taxon>
        <taxon>Ciona</taxon>
    </lineage>
</organism>
<feature type="domain" description="Deubiquitinating enzyme MINDY-3/4 conserved" evidence="2">
    <location>
        <begin position="2"/>
        <end position="125"/>
    </location>
</feature>